<dbReference type="EMBL" id="LQMT02000012">
    <property type="protein sequence ID" value="ONF71360.1"/>
    <property type="molecule type" value="Genomic_DNA"/>
</dbReference>
<feature type="domain" description="CdaR GGDEF-like" evidence="3">
    <location>
        <begin position="301"/>
        <end position="425"/>
    </location>
</feature>
<dbReference type="PANTHER" id="PTHR33744">
    <property type="entry name" value="CARBOHYDRATE DIACID REGULATOR"/>
    <property type="match status" value="1"/>
</dbReference>
<name>A0A1W2LWS3_9PSEU</name>
<dbReference type="Pfam" id="PF17853">
    <property type="entry name" value="GGDEF_2"/>
    <property type="match status" value="1"/>
</dbReference>
<dbReference type="Pfam" id="PF13556">
    <property type="entry name" value="HTH_30"/>
    <property type="match status" value="1"/>
</dbReference>
<evidence type="ECO:0000259" key="2">
    <source>
        <dbReference type="Pfam" id="PF13556"/>
    </source>
</evidence>
<evidence type="ECO:0000313" key="4">
    <source>
        <dbReference type="EMBL" id="ONF71360.1"/>
    </source>
</evidence>
<protein>
    <submittedName>
        <fullName evidence="4">PucR family transcriptional regulator</fullName>
    </submittedName>
</protein>
<dbReference type="Gene3D" id="1.10.10.2840">
    <property type="entry name" value="PucR C-terminal helix-turn-helix domain"/>
    <property type="match status" value="1"/>
</dbReference>
<accession>A0A1W2LWS3</accession>
<feature type="domain" description="PucR C-terminal helix-turn-helix" evidence="2">
    <location>
        <begin position="479"/>
        <end position="537"/>
    </location>
</feature>
<evidence type="ECO:0000313" key="5">
    <source>
        <dbReference type="Proteomes" id="UP000076660"/>
    </source>
</evidence>
<dbReference type="InterPro" id="IPR042070">
    <property type="entry name" value="PucR_C-HTH_sf"/>
</dbReference>
<dbReference type="Proteomes" id="UP000076660">
    <property type="component" value="Unassembled WGS sequence"/>
</dbReference>
<dbReference type="InterPro" id="IPR025736">
    <property type="entry name" value="PucR_C-HTH_dom"/>
</dbReference>
<proteinExistence type="inferred from homology"/>
<reference evidence="4 5" key="1">
    <citation type="submission" date="2016-12" db="EMBL/GenBank/DDBJ databases">
        <title>Amycolatopsis keratiniphila subsp. keratiniphila genome sequencing and assembly.</title>
        <authorList>
            <person name="Mayilraj S."/>
            <person name="Kaur N."/>
        </authorList>
    </citation>
    <scope>NUCLEOTIDE SEQUENCE [LARGE SCALE GENOMIC DNA]</scope>
    <source>
        <strain evidence="4 5">DSM 44409</strain>
    </source>
</reference>
<dbReference type="InterPro" id="IPR051448">
    <property type="entry name" value="CdaR-like_regulators"/>
</dbReference>
<dbReference type="PANTHER" id="PTHR33744:SF17">
    <property type="entry name" value="CONSERVED PROTEIN"/>
    <property type="match status" value="1"/>
</dbReference>
<organism evidence="4 5">
    <name type="scientific">Amycolatopsis keratiniphila subsp. keratiniphila</name>
    <dbReference type="NCBI Taxonomy" id="227715"/>
    <lineage>
        <taxon>Bacteria</taxon>
        <taxon>Bacillati</taxon>
        <taxon>Actinomycetota</taxon>
        <taxon>Actinomycetes</taxon>
        <taxon>Pseudonocardiales</taxon>
        <taxon>Pseudonocardiaceae</taxon>
        <taxon>Amycolatopsis</taxon>
        <taxon>Amycolatopsis japonica group</taxon>
    </lineage>
</organism>
<dbReference type="InterPro" id="IPR041522">
    <property type="entry name" value="CdaR_GGDEF"/>
</dbReference>
<evidence type="ECO:0000256" key="1">
    <source>
        <dbReference type="ARBA" id="ARBA00006754"/>
    </source>
</evidence>
<evidence type="ECO:0000259" key="3">
    <source>
        <dbReference type="Pfam" id="PF17853"/>
    </source>
</evidence>
<comment type="caution">
    <text evidence="4">The sequence shown here is derived from an EMBL/GenBank/DDBJ whole genome shotgun (WGS) entry which is preliminary data.</text>
</comment>
<dbReference type="AlphaFoldDB" id="A0A1W2LWS3"/>
<gene>
    <name evidence="4" type="ORF">AVR91_0211780</name>
</gene>
<sequence>MAPTRPRAGLGRILEDLGSTLVELVCGDPAGSPGIGGVVIYDPRDELALPDSALVLGVGVHDRAQIAGLLAQLGEHGASALLVRSPVRADSVIKEASRRSGVALLGLAPGASWDQLAAMIRSLVDDGDRGEIERETLGGLPSGDLFALANAVSALVGAPVTIEDRGCRVLAFSCGQEETDTSRIATILGRKVPARLARSLEEGGILQEVYRSSRPVYIQALPVDESVLSSPRVAMVVRAGDEVLGSIWAAVRAPLSEEQGAALRDAAKLVALHMMWLRTGSDVERRLRTGLVGTALEGGSGAAEAARRLGLAAHPCVVLAFALAAVPGDEAQYIAERQQVVDALALHLGAVHPRAATALVGDVIYAVLPVPGDDEAAEDRAVRIAADFRNRLGERLSVLVGVGPSTLGGISLARSRTGADRALRALREGGGGRTVARTCDVLAEILLLEMADLIEEHDDAPAGPVARLRAYDGAHNTHLVETLDAWLDAFGDIPAAANEIFVHPNTFRYRLRRLAEISGLDIADPEARFAAMLQLRLWRHTR</sequence>
<comment type="similarity">
    <text evidence="1">Belongs to the CdaR family.</text>
</comment>